<gene>
    <name evidence="2" type="ORF">ILUMI_03165</name>
</gene>
<comment type="caution">
    <text evidence="2">The sequence shown here is derived from an EMBL/GenBank/DDBJ whole genome shotgun (WGS) entry which is preliminary data.</text>
</comment>
<feature type="region of interest" description="Disordered" evidence="1">
    <location>
        <begin position="1"/>
        <end position="88"/>
    </location>
</feature>
<evidence type="ECO:0000256" key="1">
    <source>
        <dbReference type="SAM" id="MobiDB-lite"/>
    </source>
</evidence>
<protein>
    <submittedName>
        <fullName evidence="2">Uncharacterized protein</fullName>
    </submittedName>
</protein>
<dbReference type="Proteomes" id="UP000801492">
    <property type="component" value="Unassembled WGS sequence"/>
</dbReference>
<evidence type="ECO:0000313" key="3">
    <source>
        <dbReference type="Proteomes" id="UP000801492"/>
    </source>
</evidence>
<reference evidence="2" key="1">
    <citation type="submission" date="2019-08" db="EMBL/GenBank/DDBJ databases">
        <title>The genome of the North American firefly Photinus pyralis.</title>
        <authorList>
            <consortium name="Photinus pyralis genome working group"/>
            <person name="Fallon T.R."/>
            <person name="Sander Lower S.E."/>
            <person name="Weng J.-K."/>
        </authorList>
    </citation>
    <scope>NUCLEOTIDE SEQUENCE</scope>
    <source>
        <strain evidence="2">TRF0915ILg1</strain>
        <tissue evidence="2">Whole body</tissue>
    </source>
</reference>
<name>A0A8K0DBB2_IGNLU</name>
<organism evidence="2 3">
    <name type="scientific">Ignelater luminosus</name>
    <name type="common">Cucubano</name>
    <name type="synonym">Pyrophorus luminosus</name>
    <dbReference type="NCBI Taxonomy" id="2038154"/>
    <lineage>
        <taxon>Eukaryota</taxon>
        <taxon>Metazoa</taxon>
        <taxon>Ecdysozoa</taxon>
        <taxon>Arthropoda</taxon>
        <taxon>Hexapoda</taxon>
        <taxon>Insecta</taxon>
        <taxon>Pterygota</taxon>
        <taxon>Neoptera</taxon>
        <taxon>Endopterygota</taxon>
        <taxon>Coleoptera</taxon>
        <taxon>Polyphaga</taxon>
        <taxon>Elateriformia</taxon>
        <taxon>Elateroidea</taxon>
        <taxon>Elateridae</taxon>
        <taxon>Agrypninae</taxon>
        <taxon>Pyrophorini</taxon>
        <taxon>Ignelater</taxon>
    </lineage>
</organism>
<dbReference type="AlphaFoldDB" id="A0A8K0DBB2"/>
<keyword evidence="3" id="KW-1185">Reference proteome</keyword>
<evidence type="ECO:0000313" key="2">
    <source>
        <dbReference type="EMBL" id="KAF2903020.1"/>
    </source>
</evidence>
<accession>A0A8K0DBB2</accession>
<feature type="compositionally biased region" description="Basic and acidic residues" evidence="1">
    <location>
        <begin position="56"/>
        <end position="79"/>
    </location>
</feature>
<feature type="compositionally biased region" description="Basic and acidic residues" evidence="1">
    <location>
        <begin position="12"/>
        <end position="25"/>
    </location>
</feature>
<dbReference type="EMBL" id="VTPC01001124">
    <property type="protein sequence ID" value="KAF2903020.1"/>
    <property type="molecule type" value="Genomic_DNA"/>
</dbReference>
<proteinExistence type="predicted"/>
<sequence>MSNKRKSTGSDLHTDEECKRKREDLEQCFGKNKLTKRSCNGSGKKSEESVEMMMGKNEETMNEIKEMRREQRKGMDMGRRSKKTMRTRQKYQLYEKLTMQNKQHVQQIIDNTMEKTTIS</sequence>
<feature type="non-terminal residue" evidence="2">
    <location>
        <position position="1"/>
    </location>
</feature>